<sequence length="172" mass="19080">MVLHAVGRITLLDFDFGLRSWDTSVSHGPPYVWTIAHLVMDCWASKVLTRSVPDEAEGITPSSLYVATERSHFAYPSANAVVSIVDGHRHPWTLAKPKSVVGQEASNAMLFTPKREGMYISGRWKEERGSGLKGNGRSYYFTSVFYDRGISAMELAHFSAVAKLTTTVILQQ</sequence>
<accession>A0A4C1UFI4</accession>
<evidence type="ECO:0000313" key="2">
    <source>
        <dbReference type="Proteomes" id="UP000299102"/>
    </source>
</evidence>
<gene>
    <name evidence="1" type="ORF">EVAR_79579_1</name>
</gene>
<protein>
    <submittedName>
        <fullName evidence="1">Uncharacterized protein</fullName>
    </submittedName>
</protein>
<dbReference type="EMBL" id="BGZK01000165">
    <property type="protein sequence ID" value="GBP24732.1"/>
    <property type="molecule type" value="Genomic_DNA"/>
</dbReference>
<dbReference type="Proteomes" id="UP000299102">
    <property type="component" value="Unassembled WGS sequence"/>
</dbReference>
<evidence type="ECO:0000313" key="1">
    <source>
        <dbReference type="EMBL" id="GBP24732.1"/>
    </source>
</evidence>
<reference evidence="1 2" key="1">
    <citation type="journal article" date="2019" name="Commun. Biol.">
        <title>The bagworm genome reveals a unique fibroin gene that provides high tensile strength.</title>
        <authorList>
            <person name="Kono N."/>
            <person name="Nakamura H."/>
            <person name="Ohtoshi R."/>
            <person name="Tomita M."/>
            <person name="Numata K."/>
            <person name="Arakawa K."/>
        </authorList>
    </citation>
    <scope>NUCLEOTIDE SEQUENCE [LARGE SCALE GENOMIC DNA]</scope>
</reference>
<keyword evidence="2" id="KW-1185">Reference proteome</keyword>
<name>A0A4C1UFI4_EUMVA</name>
<comment type="caution">
    <text evidence="1">The sequence shown here is derived from an EMBL/GenBank/DDBJ whole genome shotgun (WGS) entry which is preliminary data.</text>
</comment>
<dbReference type="AlphaFoldDB" id="A0A4C1UFI4"/>
<organism evidence="1 2">
    <name type="scientific">Eumeta variegata</name>
    <name type="common">Bagworm moth</name>
    <name type="synonym">Eumeta japonica</name>
    <dbReference type="NCBI Taxonomy" id="151549"/>
    <lineage>
        <taxon>Eukaryota</taxon>
        <taxon>Metazoa</taxon>
        <taxon>Ecdysozoa</taxon>
        <taxon>Arthropoda</taxon>
        <taxon>Hexapoda</taxon>
        <taxon>Insecta</taxon>
        <taxon>Pterygota</taxon>
        <taxon>Neoptera</taxon>
        <taxon>Endopterygota</taxon>
        <taxon>Lepidoptera</taxon>
        <taxon>Glossata</taxon>
        <taxon>Ditrysia</taxon>
        <taxon>Tineoidea</taxon>
        <taxon>Psychidae</taxon>
        <taxon>Oiketicinae</taxon>
        <taxon>Eumeta</taxon>
    </lineage>
</organism>
<proteinExistence type="predicted"/>